<comment type="caution">
    <text evidence="2">The sequence shown here is derived from an EMBL/GenBank/DDBJ whole genome shotgun (WGS) entry which is preliminary data.</text>
</comment>
<gene>
    <name evidence="2" type="ORF">RIF29_24753</name>
</gene>
<accession>A0AAN9EKC7</accession>
<name>A0AAN9EKC7_CROPI</name>
<sequence>MEIRITCMQGDQMHISIYYFDRIFWLIATFCVILFLKECVKLSCYHLTFRSCSLSTNGPLLPPPPPPLRQRNRKTAVINLNRLIP</sequence>
<dbReference type="EMBL" id="JAYWIO010000005">
    <property type="protein sequence ID" value="KAK7259154.1"/>
    <property type="molecule type" value="Genomic_DNA"/>
</dbReference>
<keyword evidence="1" id="KW-1133">Transmembrane helix</keyword>
<evidence type="ECO:0000313" key="3">
    <source>
        <dbReference type="Proteomes" id="UP001372338"/>
    </source>
</evidence>
<keyword evidence="3" id="KW-1185">Reference proteome</keyword>
<keyword evidence="1" id="KW-0472">Membrane</keyword>
<proteinExistence type="predicted"/>
<keyword evidence="1" id="KW-0812">Transmembrane</keyword>
<protein>
    <submittedName>
        <fullName evidence="2">Uncharacterized protein</fullName>
    </submittedName>
</protein>
<organism evidence="2 3">
    <name type="scientific">Crotalaria pallida</name>
    <name type="common">Smooth rattlebox</name>
    <name type="synonym">Crotalaria striata</name>
    <dbReference type="NCBI Taxonomy" id="3830"/>
    <lineage>
        <taxon>Eukaryota</taxon>
        <taxon>Viridiplantae</taxon>
        <taxon>Streptophyta</taxon>
        <taxon>Embryophyta</taxon>
        <taxon>Tracheophyta</taxon>
        <taxon>Spermatophyta</taxon>
        <taxon>Magnoliopsida</taxon>
        <taxon>eudicotyledons</taxon>
        <taxon>Gunneridae</taxon>
        <taxon>Pentapetalae</taxon>
        <taxon>rosids</taxon>
        <taxon>fabids</taxon>
        <taxon>Fabales</taxon>
        <taxon>Fabaceae</taxon>
        <taxon>Papilionoideae</taxon>
        <taxon>50 kb inversion clade</taxon>
        <taxon>genistoids sensu lato</taxon>
        <taxon>core genistoids</taxon>
        <taxon>Crotalarieae</taxon>
        <taxon>Crotalaria</taxon>
    </lineage>
</organism>
<feature type="transmembrane region" description="Helical" evidence="1">
    <location>
        <begin position="23"/>
        <end position="40"/>
    </location>
</feature>
<dbReference type="Proteomes" id="UP001372338">
    <property type="component" value="Unassembled WGS sequence"/>
</dbReference>
<evidence type="ECO:0000313" key="2">
    <source>
        <dbReference type="EMBL" id="KAK7259154.1"/>
    </source>
</evidence>
<dbReference type="AlphaFoldDB" id="A0AAN9EKC7"/>
<evidence type="ECO:0000256" key="1">
    <source>
        <dbReference type="SAM" id="Phobius"/>
    </source>
</evidence>
<reference evidence="2 3" key="1">
    <citation type="submission" date="2024-01" db="EMBL/GenBank/DDBJ databases">
        <title>The genomes of 5 underutilized Papilionoideae crops provide insights into root nodulation and disease resistanc.</title>
        <authorList>
            <person name="Yuan L."/>
        </authorList>
    </citation>
    <scope>NUCLEOTIDE SEQUENCE [LARGE SCALE GENOMIC DNA]</scope>
    <source>
        <strain evidence="2">ZHUSHIDOU_FW_LH</strain>
        <tissue evidence="2">Leaf</tissue>
    </source>
</reference>